<sequence length="760" mass="84319">MAAIKIKKNKIGAVLLVLLFGLLFFLLIFRYSYVMLTGTSSGQDLVLKASEKYARNIINQPKRGNIYDRNGEVLAQDVNSYKLIAVLDKNMKNTDQTPAHVVDAKKTAKALAKIIDMPEKEIRAKLETKKAFQVEFGKPGRDLTYAQKKKIEALNMPGLTFFTEKKRFYPNGNFASHTIGFAEKNAETGRIEGMLGTEKIFDTYLSGKAGQTSFKQDIWQYVLPNSGNVEPAVDGDDVHLTIDKNIQIFVEDAMDTMVKQYKPKDVFAVVADAKTGEILGFSQRPTFNPETREGFGDKWQNDLFQNTYEPGSTFKTFGLAAAIQEDKFQRDRKYMSGTREVEGHEISDWNDVGWGEITMNKGFQLSSNVMMMKLQDDVGIDKMKHYYEKFGFGKQTGVLFDGEPSGQISWADPISQKVSSFGQSTTVTPVQMIQAETAILNEGKMLRPYYVQSVTSPDDSVIIKGSKKVVGQPISKETAKKTMRELKDVVYGSEQHAFNYQIDDYQIAGKTGTAQVADTENGGYVQGANPYFVSFMGYAPADKPKVIVYMGMSLAEKNDAEAYNLGVSKGYKPLMENILKYLDVTNPKKKQQPVSTEVPNVINQNTAKAVSALEAKDLEPVVLGAGDKVTATNMNGSQVLKGSKVFLLTDGNVTLPDMTGWSKRELNALETLTGITIKFDGSGYVVKQSAAAGTAVKAGQTVVVNMDSLDPLKQSPAYDQIIDAQRKDQENALKKEVQKKEEQKNNEKKKQTEKEKAAKE</sequence>
<dbReference type="CDD" id="cd06575">
    <property type="entry name" value="PASTA_Pbp2x-like_2"/>
    <property type="match status" value="1"/>
</dbReference>
<feature type="compositionally biased region" description="Basic and acidic residues" evidence="4">
    <location>
        <begin position="724"/>
        <end position="760"/>
    </location>
</feature>
<comment type="similarity">
    <text evidence="2">Belongs to the transpeptidase family.</text>
</comment>
<dbReference type="SUPFAM" id="SSF54184">
    <property type="entry name" value="Penicillin-binding protein 2x (pbp-2x), c-terminal domain"/>
    <property type="match status" value="2"/>
</dbReference>
<dbReference type="Gene3D" id="2.20.70.70">
    <property type="match status" value="1"/>
</dbReference>
<evidence type="ECO:0000256" key="3">
    <source>
        <dbReference type="ARBA" id="ARBA00023136"/>
    </source>
</evidence>
<keyword evidence="7" id="KW-1185">Reference proteome</keyword>
<keyword evidence="3" id="KW-0472">Membrane</keyword>
<reference evidence="6 7" key="1">
    <citation type="submission" date="2019-01" db="EMBL/GenBank/DDBJ databases">
        <title>Draft genome sequences of the type strains of six Macrococcus species.</title>
        <authorList>
            <person name="Mazhar S."/>
            <person name="Altermann E."/>
            <person name="Hill C."/>
            <person name="Mcauliffe O."/>
        </authorList>
    </citation>
    <scope>NUCLEOTIDE SEQUENCE [LARGE SCALE GENOMIC DNA]</scope>
    <source>
        <strain evidence="6 7">CCM4809</strain>
    </source>
</reference>
<dbReference type="AlphaFoldDB" id="A0A4R6BNB3"/>
<accession>A0A4R6BNB3</accession>
<dbReference type="Proteomes" id="UP000295328">
    <property type="component" value="Unassembled WGS sequence"/>
</dbReference>
<evidence type="ECO:0000313" key="6">
    <source>
        <dbReference type="EMBL" id="TDM03281.1"/>
    </source>
</evidence>
<dbReference type="GO" id="GO:0071555">
    <property type="term" value="P:cell wall organization"/>
    <property type="evidence" value="ECO:0007669"/>
    <property type="project" value="TreeGrafter"/>
</dbReference>
<dbReference type="InterPro" id="IPR005311">
    <property type="entry name" value="PBP_dimer"/>
</dbReference>
<protein>
    <submittedName>
        <fullName evidence="6">Penicillin-binding protein</fullName>
    </submittedName>
</protein>
<dbReference type="Gene3D" id="3.40.710.10">
    <property type="entry name" value="DD-peptidase/beta-lactamase superfamily"/>
    <property type="match status" value="1"/>
</dbReference>
<dbReference type="Gene3D" id="3.30.70.2110">
    <property type="match status" value="1"/>
</dbReference>
<evidence type="ECO:0000313" key="7">
    <source>
        <dbReference type="Proteomes" id="UP000295328"/>
    </source>
</evidence>
<dbReference type="EMBL" id="SCWE01000001">
    <property type="protein sequence ID" value="TDM03281.1"/>
    <property type="molecule type" value="Genomic_DNA"/>
</dbReference>
<dbReference type="InterPro" id="IPR050515">
    <property type="entry name" value="Beta-lactam/transpept"/>
</dbReference>
<dbReference type="SUPFAM" id="SSF56519">
    <property type="entry name" value="Penicillin binding protein dimerisation domain"/>
    <property type="match status" value="1"/>
</dbReference>
<dbReference type="InterPro" id="IPR005543">
    <property type="entry name" value="PASTA_dom"/>
</dbReference>
<dbReference type="InterPro" id="IPR036138">
    <property type="entry name" value="PBP_dimer_sf"/>
</dbReference>
<dbReference type="SMART" id="SM00740">
    <property type="entry name" value="PASTA"/>
    <property type="match status" value="2"/>
</dbReference>
<evidence type="ECO:0000256" key="4">
    <source>
        <dbReference type="SAM" id="MobiDB-lite"/>
    </source>
</evidence>
<dbReference type="OrthoDB" id="9804124at2"/>
<name>A0A4R6BNB3_9STAP</name>
<dbReference type="Pfam" id="PF03793">
    <property type="entry name" value="PASTA"/>
    <property type="match status" value="2"/>
</dbReference>
<proteinExistence type="inferred from homology"/>
<organism evidence="6 7">
    <name type="scientific">Macrococcus hajekii</name>
    <dbReference type="NCBI Taxonomy" id="198482"/>
    <lineage>
        <taxon>Bacteria</taxon>
        <taxon>Bacillati</taxon>
        <taxon>Bacillota</taxon>
        <taxon>Bacilli</taxon>
        <taxon>Bacillales</taxon>
        <taxon>Staphylococcaceae</taxon>
        <taxon>Macrococcus</taxon>
    </lineage>
</organism>
<dbReference type="PROSITE" id="PS51178">
    <property type="entry name" value="PASTA"/>
    <property type="match status" value="2"/>
</dbReference>
<dbReference type="PANTHER" id="PTHR30627:SF26">
    <property type="entry name" value="PENICILLIN-BINDING PROTEIN 2B"/>
    <property type="match status" value="1"/>
</dbReference>
<feature type="region of interest" description="Disordered" evidence="4">
    <location>
        <begin position="720"/>
        <end position="760"/>
    </location>
</feature>
<evidence type="ECO:0000256" key="2">
    <source>
        <dbReference type="ARBA" id="ARBA00007171"/>
    </source>
</evidence>
<evidence type="ECO:0000259" key="5">
    <source>
        <dbReference type="PROSITE" id="PS51178"/>
    </source>
</evidence>
<dbReference type="InterPro" id="IPR012338">
    <property type="entry name" value="Beta-lactam/transpept-like"/>
</dbReference>
<dbReference type="Pfam" id="PF00905">
    <property type="entry name" value="Transpeptidase"/>
    <property type="match status" value="1"/>
</dbReference>
<feature type="domain" description="PASTA" evidence="5">
    <location>
        <begin position="592"/>
        <end position="650"/>
    </location>
</feature>
<dbReference type="RefSeq" id="WP_133429375.1">
    <property type="nucleotide sequence ID" value="NZ_BMCC01000001.1"/>
</dbReference>
<dbReference type="PANTHER" id="PTHR30627">
    <property type="entry name" value="PEPTIDOGLYCAN D,D-TRANSPEPTIDASE"/>
    <property type="match status" value="1"/>
</dbReference>
<dbReference type="GO" id="GO:0008658">
    <property type="term" value="F:penicillin binding"/>
    <property type="evidence" value="ECO:0007669"/>
    <property type="project" value="InterPro"/>
</dbReference>
<evidence type="ECO:0000256" key="1">
    <source>
        <dbReference type="ARBA" id="ARBA00004370"/>
    </source>
</evidence>
<dbReference type="InterPro" id="IPR001460">
    <property type="entry name" value="PCN-bd_Tpept"/>
</dbReference>
<dbReference type="CDD" id="cd06576">
    <property type="entry name" value="PASTA_Pbp2x-like_1"/>
    <property type="match status" value="1"/>
</dbReference>
<gene>
    <name evidence="6" type="ORF">ERX37_04130</name>
</gene>
<dbReference type="Pfam" id="PF03717">
    <property type="entry name" value="PBP_dimer"/>
    <property type="match status" value="1"/>
</dbReference>
<comment type="subcellular location">
    <subcellularLocation>
        <location evidence="1">Membrane</location>
    </subcellularLocation>
</comment>
<comment type="caution">
    <text evidence="6">The sequence shown here is derived from an EMBL/GenBank/DDBJ whole genome shotgun (WGS) entry which is preliminary data.</text>
</comment>
<feature type="domain" description="PASTA" evidence="5">
    <location>
        <begin position="651"/>
        <end position="708"/>
    </location>
</feature>
<dbReference type="Gene3D" id="3.90.1310.10">
    <property type="entry name" value="Penicillin-binding protein 2a (Domain 2)"/>
    <property type="match status" value="1"/>
</dbReference>
<dbReference type="SUPFAM" id="SSF56601">
    <property type="entry name" value="beta-lactamase/transpeptidase-like"/>
    <property type="match status" value="1"/>
</dbReference>
<dbReference type="GO" id="GO:0005886">
    <property type="term" value="C:plasma membrane"/>
    <property type="evidence" value="ECO:0007669"/>
    <property type="project" value="TreeGrafter"/>
</dbReference>